<organism evidence="5 6">
    <name type="scientific">Mangrovibacterium marinum</name>
    <dbReference type="NCBI Taxonomy" id="1639118"/>
    <lineage>
        <taxon>Bacteria</taxon>
        <taxon>Pseudomonadati</taxon>
        <taxon>Bacteroidota</taxon>
        <taxon>Bacteroidia</taxon>
        <taxon>Marinilabiliales</taxon>
        <taxon>Prolixibacteraceae</taxon>
        <taxon>Mangrovibacterium</taxon>
    </lineage>
</organism>
<dbReference type="PROSITE" id="PS00105">
    <property type="entry name" value="AA_TRANSFER_CLASS_1"/>
    <property type="match status" value="1"/>
</dbReference>
<comment type="similarity">
    <text evidence="3">Belongs to the class-I pyridoxal-phosphate-dependent aminotransferase family.</text>
</comment>
<dbReference type="GO" id="GO:0030170">
    <property type="term" value="F:pyridoxal phosphate binding"/>
    <property type="evidence" value="ECO:0007669"/>
    <property type="project" value="InterPro"/>
</dbReference>
<dbReference type="Gene3D" id="3.40.640.10">
    <property type="entry name" value="Type I PLP-dependent aspartate aminotransferase-like (Major domain)"/>
    <property type="match status" value="1"/>
</dbReference>
<dbReference type="EC" id="2.6.1.-" evidence="3"/>
<dbReference type="PANTHER" id="PTHR42885:SF1">
    <property type="entry name" value="THREONINE-PHOSPHATE DECARBOXYLASE"/>
    <property type="match status" value="1"/>
</dbReference>
<evidence type="ECO:0000259" key="4">
    <source>
        <dbReference type="Pfam" id="PF00155"/>
    </source>
</evidence>
<keyword evidence="6" id="KW-1185">Reference proteome</keyword>
<dbReference type="AlphaFoldDB" id="A0A2T5C3B3"/>
<evidence type="ECO:0000256" key="2">
    <source>
        <dbReference type="ARBA" id="ARBA00022898"/>
    </source>
</evidence>
<evidence type="ECO:0000313" key="5">
    <source>
        <dbReference type="EMBL" id="PTN09262.1"/>
    </source>
</evidence>
<dbReference type="InterPro" id="IPR015422">
    <property type="entry name" value="PyrdxlP-dep_Trfase_small"/>
</dbReference>
<dbReference type="Pfam" id="PF00155">
    <property type="entry name" value="Aminotran_1_2"/>
    <property type="match status" value="1"/>
</dbReference>
<evidence type="ECO:0000256" key="1">
    <source>
        <dbReference type="ARBA" id="ARBA00001933"/>
    </source>
</evidence>
<sequence>MINGHGNNLQGIQHLLKADFSTNVFDNPQTDGLLDYLQTQMPTIRNYPDPECRILRKKLATTFHISPEQVLVTNGSTEAFYLLAHAFQQQCSAIRTPAFAEYEDACTLYQHQLVFVGDLNVLNSSTPADLVWIGNPNNPDGRYHNPQELIAFLEQNPQRLLVVDEAYIDLCEGAESVAPLVSQYPNLVVIKSFTKLFAIPGIRIGYLLAHPSIIQRLQACHMPWAVNALALKAGEYILDLPEKPSAALRQRLDESKRLQTELARIPGLRVSPSPTNYFLSELQQTTAAELKKQLLEKHGFLIRDASNFRGLGPGHFRIAAQNETINNEFIAALRASINVLQPCLSYPSL</sequence>
<dbReference type="RefSeq" id="WP_107821671.1">
    <property type="nucleotide sequence ID" value="NZ_OY782574.1"/>
</dbReference>
<dbReference type="InterPro" id="IPR015424">
    <property type="entry name" value="PyrdxlP-dep_Trfase"/>
</dbReference>
<comment type="caution">
    <text evidence="5">The sequence shown here is derived from an EMBL/GenBank/DDBJ whole genome shotgun (WGS) entry which is preliminary data.</text>
</comment>
<dbReference type="GO" id="GO:0008483">
    <property type="term" value="F:transaminase activity"/>
    <property type="evidence" value="ECO:0007669"/>
    <property type="project" value="UniProtKB-KW"/>
</dbReference>
<dbReference type="Gene3D" id="3.90.1150.10">
    <property type="entry name" value="Aspartate Aminotransferase, domain 1"/>
    <property type="match status" value="1"/>
</dbReference>
<dbReference type="Proteomes" id="UP000243525">
    <property type="component" value="Unassembled WGS sequence"/>
</dbReference>
<protein>
    <recommendedName>
        <fullName evidence="3">Aminotransferase</fullName>
        <ecNumber evidence="3">2.6.1.-</ecNumber>
    </recommendedName>
</protein>
<dbReference type="CDD" id="cd00609">
    <property type="entry name" value="AAT_like"/>
    <property type="match status" value="1"/>
</dbReference>
<proteinExistence type="inferred from homology"/>
<keyword evidence="2" id="KW-0663">Pyridoxal phosphate</keyword>
<dbReference type="PANTHER" id="PTHR42885">
    <property type="entry name" value="HISTIDINOL-PHOSPHATE AMINOTRANSFERASE-RELATED"/>
    <property type="match status" value="1"/>
</dbReference>
<dbReference type="EMBL" id="QAAD01000005">
    <property type="protein sequence ID" value="PTN09262.1"/>
    <property type="molecule type" value="Genomic_DNA"/>
</dbReference>
<dbReference type="OrthoDB" id="9813612at2"/>
<name>A0A2T5C3B3_9BACT</name>
<reference evidence="5 6" key="1">
    <citation type="submission" date="2018-04" db="EMBL/GenBank/DDBJ databases">
        <title>Genomic Encyclopedia of Archaeal and Bacterial Type Strains, Phase II (KMG-II): from individual species to whole genera.</title>
        <authorList>
            <person name="Goeker M."/>
        </authorList>
    </citation>
    <scope>NUCLEOTIDE SEQUENCE [LARGE SCALE GENOMIC DNA]</scope>
    <source>
        <strain evidence="5 6">DSM 28823</strain>
    </source>
</reference>
<keyword evidence="3" id="KW-0808">Transferase</keyword>
<accession>A0A2T5C3B3</accession>
<dbReference type="InterPro" id="IPR015421">
    <property type="entry name" value="PyrdxlP-dep_Trfase_major"/>
</dbReference>
<evidence type="ECO:0000256" key="3">
    <source>
        <dbReference type="RuleBase" id="RU000481"/>
    </source>
</evidence>
<gene>
    <name evidence="5" type="ORF">C8N47_105102</name>
</gene>
<feature type="domain" description="Aminotransferase class I/classII large" evidence="4">
    <location>
        <begin position="38"/>
        <end position="325"/>
    </location>
</feature>
<dbReference type="InterPro" id="IPR004838">
    <property type="entry name" value="NHTrfase_class1_PyrdxlP-BS"/>
</dbReference>
<evidence type="ECO:0000313" key="6">
    <source>
        <dbReference type="Proteomes" id="UP000243525"/>
    </source>
</evidence>
<dbReference type="InterPro" id="IPR004839">
    <property type="entry name" value="Aminotransferase_I/II_large"/>
</dbReference>
<comment type="cofactor">
    <cofactor evidence="1 3">
        <name>pyridoxal 5'-phosphate</name>
        <dbReference type="ChEBI" id="CHEBI:597326"/>
    </cofactor>
</comment>
<keyword evidence="3" id="KW-0032">Aminotransferase</keyword>
<dbReference type="SUPFAM" id="SSF53383">
    <property type="entry name" value="PLP-dependent transferases"/>
    <property type="match status" value="1"/>
</dbReference>